<proteinExistence type="predicted"/>
<protein>
    <submittedName>
        <fullName evidence="1">Uncharacterized protein</fullName>
    </submittedName>
</protein>
<sequence length="99" mass="11008">MTLHLVTGVYTPQQDTYDIILELPYKKTGTNVVEAFKYFRVANGNSFQGDFALSELETKVTVNTNTCFSATFSGRATIGNSEVIITEGIIMHVYTDPFD</sequence>
<evidence type="ECO:0000313" key="1">
    <source>
        <dbReference type="EMBL" id="MEM0543317.1"/>
    </source>
</evidence>
<organism evidence="1 2">
    <name type="scientific">Flavobacterium aureirubrum</name>
    <dbReference type="NCBI Taxonomy" id="3133147"/>
    <lineage>
        <taxon>Bacteria</taxon>
        <taxon>Pseudomonadati</taxon>
        <taxon>Bacteroidota</taxon>
        <taxon>Flavobacteriia</taxon>
        <taxon>Flavobacteriales</taxon>
        <taxon>Flavobacteriaceae</taxon>
        <taxon>Flavobacterium</taxon>
    </lineage>
</organism>
<evidence type="ECO:0000313" key="2">
    <source>
        <dbReference type="Proteomes" id="UP001460072"/>
    </source>
</evidence>
<comment type="caution">
    <text evidence="1">The sequence shown here is derived from an EMBL/GenBank/DDBJ whole genome shotgun (WGS) entry which is preliminary data.</text>
</comment>
<dbReference type="RefSeq" id="WP_342696512.1">
    <property type="nucleotide sequence ID" value="NZ_JBCGDO010000016.1"/>
</dbReference>
<reference evidence="1 2" key="1">
    <citation type="submission" date="2024-03" db="EMBL/GenBank/DDBJ databases">
        <title>Two novel species of the genus Flavobacterium exhibiting potentially degradation of complex polysaccharides.</title>
        <authorList>
            <person name="Lian X."/>
        </authorList>
    </citation>
    <scope>NUCLEOTIDE SEQUENCE [LARGE SCALE GENOMIC DNA]</scope>
    <source>
        <strain evidence="2">j3</strain>
    </source>
</reference>
<dbReference type="Proteomes" id="UP001460072">
    <property type="component" value="Unassembled WGS sequence"/>
</dbReference>
<name>A0ABU9N6I3_9FLAO</name>
<accession>A0ABU9N6I3</accession>
<keyword evidence="2" id="KW-1185">Reference proteome</keyword>
<gene>
    <name evidence="1" type="ORF">WFZ85_11880</name>
</gene>
<dbReference type="EMBL" id="JBCGDO010000016">
    <property type="protein sequence ID" value="MEM0543317.1"/>
    <property type="molecule type" value="Genomic_DNA"/>
</dbReference>